<dbReference type="HOGENOM" id="CLU_1189293_0_0_12"/>
<dbReference type="STRING" id="760011.Spico_0809"/>
<keyword evidence="2" id="KW-1185">Reference proteome</keyword>
<dbReference type="RefSeq" id="WP_013739430.1">
    <property type="nucleotide sequence ID" value="NC_015436.1"/>
</dbReference>
<reference evidence="2" key="1">
    <citation type="submission" date="2011-04" db="EMBL/GenBank/DDBJ databases">
        <title>The complete genome of Spirochaeta coccoides DSM 17374.</title>
        <authorList>
            <person name="Lucas S."/>
            <person name="Copeland A."/>
            <person name="Lapidus A."/>
            <person name="Bruce D."/>
            <person name="Goodwin L."/>
            <person name="Pitluck S."/>
            <person name="Peters L."/>
            <person name="Kyrpides N."/>
            <person name="Mavromatis K."/>
            <person name="Pagani I."/>
            <person name="Ivanova N."/>
            <person name="Ovchinnikova G."/>
            <person name="Lu M."/>
            <person name="Detter J.C."/>
            <person name="Tapia R."/>
            <person name="Han C."/>
            <person name="Land M."/>
            <person name="Hauser L."/>
            <person name="Markowitz V."/>
            <person name="Cheng J.-F."/>
            <person name="Hugenholtz P."/>
            <person name="Woyke T."/>
            <person name="Wu D."/>
            <person name="Spring S."/>
            <person name="Schroeder M."/>
            <person name="Brambilla E."/>
            <person name="Klenk H.-P."/>
            <person name="Eisen J.A."/>
        </authorList>
    </citation>
    <scope>NUCLEOTIDE SEQUENCE [LARGE SCALE GENOMIC DNA]</scope>
    <source>
        <strain evidence="2">ATCC BAA-1237 / DSM 17374 / SPN1</strain>
    </source>
</reference>
<evidence type="ECO:0000313" key="1">
    <source>
        <dbReference type="EMBL" id="AEC02034.1"/>
    </source>
</evidence>
<reference evidence="1 2" key="2">
    <citation type="journal article" date="2012" name="Stand. Genomic Sci.">
        <title>Complete genome sequence of the termite hindgut bacterium Spirochaeta coccoides type strain (SPN1(T)), reclassification in the genus Sphaerochaeta as Sphaerochaeta coccoides comb. nov. and emendations of the family Spirochaetaceae and the genus Sphaerochaeta.</title>
        <authorList>
            <person name="Abt B."/>
            <person name="Han C."/>
            <person name="Scheuner C."/>
            <person name="Lu M."/>
            <person name="Lapidus A."/>
            <person name="Nolan M."/>
            <person name="Lucas S."/>
            <person name="Hammon N."/>
            <person name="Deshpande S."/>
            <person name="Cheng J.F."/>
            <person name="Tapia R."/>
            <person name="Goodwin L.A."/>
            <person name="Pitluck S."/>
            <person name="Liolios K."/>
            <person name="Pagani I."/>
            <person name="Ivanova N."/>
            <person name="Mavromatis K."/>
            <person name="Mikhailova N."/>
            <person name="Huntemann M."/>
            <person name="Pati A."/>
            <person name="Chen A."/>
            <person name="Palaniappan K."/>
            <person name="Land M."/>
            <person name="Hauser L."/>
            <person name="Brambilla E.M."/>
            <person name="Rohde M."/>
            <person name="Spring S."/>
            <person name="Gronow S."/>
            <person name="Goker M."/>
            <person name="Woyke T."/>
            <person name="Bristow J."/>
            <person name="Eisen J.A."/>
            <person name="Markowitz V."/>
            <person name="Hugenholtz P."/>
            <person name="Kyrpides N.C."/>
            <person name="Klenk H.P."/>
            <person name="Detter J.C."/>
        </authorList>
    </citation>
    <scope>NUCLEOTIDE SEQUENCE [LARGE SCALE GENOMIC DNA]</scope>
    <source>
        <strain evidence="2">ATCC BAA-1237 / DSM 17374 / SPN1</strain>
    </source>
</reference>
<organism evidence="1 2">
    <name type="scientific">Parasphaerochaeta coccoides (strain ATCC BAA-1237 / DSM 17374 / SPN1)</name>
    <name type="common">Sphaerochaeta coccoides</name>
    <dbReference type="NCBI Taxonomy" id="760011"/>
    <lineage>
        <taxon>Bacteria</taxon>
        <taxon>Pseudomonadati</taxon>
        <taxon>Spirochaetota</taxon>
        <taxon>Spirochaetia</taxon>
        <taxon>Spirochaetales</taxon>
        <taxon>Sphaerochaetaceae</taxon>
        <taxon>Parasphaerochaeta</taxon>
    </lineage>
</organism>
<dbReference type="AlphaFoldDB" id="F4GHD5"/>
<accession>F4GHD5</accession>
<dbReference type="KEGG" id="scc:Spico_0809"/>
<protein>
    <submittedName>
        <fullName evidence="1">Uncharacterized protein</fullName>
    </submittedName>
</protein>
<dbReference type="EMBL" id="CP002659">
    <property type="protein sequence ID" value="AEC02034.1"/>
    <property type="molecule type" value="Genomic_DNA"/>
</dbReference>
<evidence type="ECO:0000313" key="2">
    <source>
        <dbReference type="Proteomes" id="UP000007939"/>
    </source>
</evidence>
<dbReference type="Proteomes" id="UP000007939">
    <property type="component" value="Chromosome"/>
</dbReference>
<proteinExistence type="predicted"/>
<sequence>MKITSTDGRSGFCKELLEVTKATASYSGGFAFIKAKGVSSYFDTLLDASISGSKVLPIGAPVHVPAWAAAAQSPLTEGDVIIPIDMSVSCWTTDVARSRQEGTVDLTTQCDVINGRRTVVGDGNIVDSGTISGLFDTESDMQRELEGLFSKRIVDSGAGSGRKVSFIPRQKDKTYWHWMARREMSELGEVEITIFRKMRIAQIDSGQPATGGVPFNFNYETQDDWQYEKVVTA</sequence>
<name>F4GHD5_PARC1</name>
<gene>
    <name evidence="1" type="ordered locus">Spico_0809</name>
</gene>